<evidence type="ECO:0000256" key="3">
    <source>
        <dbReference type="ARBA" id="ARBA00022598"/>
    </source>
</evidence>
<dbReference type="InterPro" id="IPR003010">
    <property type="entry name" value="C-N_Hydrolase"/>
</dbReference>
<evidence type="ECO:0000256" key="10">
    <source>
        <dbReference type="SAM" id="MobiDB-lite"/>
    </source>
</evidence>
<dbReference type="FunFam" id="3.40.50.620:FF:000106">
    <property type="entry name" value="Glutamine-dependent NAD(+) synthetase"/>
    <property type="match status" value="1"/>
</dbReference>
<keyword evidence="4 7" id="KW-0547">Nucleotide-binding</keyword>
<dbReference type="SUPFAM" id="SSF52402">
    <property type="entry name" value="Adenine nucleotide alpha hydrolases-like"/>
    <property type="match status" value="1"/>
</dbReference>
<dbReference type="Pfam" id="PF00795">
    <property type="entry name" value="CN_hydrolase"/>
    <property type="match status" value="1"/>
</dbReference>
<comment type="caution">
    <text evidence="7">Lacks conserved residue(s) required for the propagation of feature annotation.</text>
</comment>
<dbReference type="SUPFAM" id="SSF56317">
    <property type="entry name" value="Carbon-nitrogen hydrolase"/>
    <property type="match status" value="1"/>
</dbReference>
<feature type="binding site" evidence="7">
    <location>
        <begin position="294"/>
        <end position="301"/>
    </location>
    <ligand>
        <name>ATP</name>
        <dbReference type="ChEBI" id="CHEBI:30616"/>
    </ligand>
</feature>
<feature type="binding site" evidence="7">
    <location>
        <position position="186"/>
    </location>
    <ligand>
        <name>L-glutamine</name>
        <dbReference type="ChEBI" id="CHEBI:58359"/>
    </ligand>
</feature>
<dbReference type="CDD" id="cd00553">
    <property type="entry name" value="NAD_synthase"/>
    <property type="match status" value="1"/>
</dbReference>
<sequence length="550" mass="60174">MKVGVIQSRIVVGDLDGNARRLADGYQKAVAEGAEIVVAPEDAIAGYCEGDQRLYPSFLRRHDEALLQLLRAVGDVPLILGITEKNPCVGKPLRNSAVFIQGGKIVHRQPKTNLATDTVFNDYRWYEPNAEPIMTFEYRGLQCAMLVCQDLWETYDAAHGEHYFRRNPVSELKGKGVELLLVPNASPYYFGKGRERYDMVDAARKTIGCAIAYPNYAGGHDELVFDGRSFIMNAKGRVVGVAKAFAHDEVVVADLDGPDVAYPFEAGIADLGEALVVGLRDYVEKSGIKSVILGLSGGIDSALCATLAVRALGKERVIGIRMPSMYSSQGSLDDALSLAQNLGIRCDTISIKEVYGVYEKLLTDTIGFGTLSGMGDMTEENIQARARGNIVMAYANKLGAMGIATGNKSEFSVGYATLYGDMCGGYALIKDVYKMDVYALAEWLNKESEVIPRSSITKPPSAELRPDQKDTDSLPDYPVLDAILRGLVENFQGKDELVREGFDPAVVEKVIAMTDHAEFKRRQAPPGPIVSKEGLAWLNRQYPISTKFRP</sequence>
<feature type="binding site" evidence="7">
    <location>
        <position position="381"/>
    </location>
    <ligand>
        <name>deamido-NAD(+)</name>
        <dbReference type="ChEBI" id="CHEBI:58437"/>
        <note>ligand shared between two neighboring subunits</note>
    </ligand>
</feature>
<evidence type="ECO:0000256" key="2">
    <source>
        <dbReference type="ARBA" id="ARBA00007145"/>
    </source>
</evidence>
<comment type="function">
    <text evidence="7">Catalyzes the ATP-dependent amidation of deamido-NAD to form NAD. Uses L-glutamine as a nitrogen source.</text>
</comment>
<dbReference type="NCBIfam" id="NF010588">
    <property type="entry name" value="PRK13981.1"/>
    <property type="match status" value="1"/>
</dbReference>
<feature type="binding site" evidence="7">
    <location>
        <position position="520"/>
    </location>
    <ligand>
        <name>deamido-NAD(+)</name>
        <dbReference type="ChEBI" id="CHEBI:58437"/>
        <note>ligand shared between two neighboring subunits</note>
    </ligand>
</feature>
<dbReference type="EC" id="6.3.5.1" evidence="7 8"/>
<dbReference type="HAMAP" id="MF_02090">
    <property type="entry name" value="NadE_glutamine_dep"/>
    <property type="match status" value="1"/>
</dbReference>
<dbReference type="Proteomes" id="UP000177996">
    <property type="component" value="Unassembled WGS sequence"/>
</dbReference>
<dbReference type="NCBIfam" id="TIGR00552">
    <property type="entry name" value="nadE"/>
    <property type="match status" value="1"/>
</dbReference>
<comment type="similarity">
    <text evidence="9">Belongs to the NAD synthetase family.</text>
</comment>
<evidence type="ECO:0000256" key="8">
    <source>
        <dbReference type="PIRNR" id="PIRNR006630"/>
    </source>
</evidence>
<comment type="catalytic activity">
    <reaction evidence="7 8">
        <text>deamido-NAD(+) + L-glutamine + ATP + H2O = L-glutamate + AMP + diphosphate + NAD(+) + H(+)</text>
        <dbReference type="Rhea" id="RHEA:24384"/>
        <dbReference type="ChEBI" id="CHEBI:15377"/>
        <dbReference type="ChEBI" id="CHEBI:15378"/>
        <dbReference type="ChEBI" id="CHEBI:29985"/>
        <dbReference type="ChEBI" id="CHEBI:30616"/>
        <dbReference type="ChEBI" id="CHEBI:33019"/>
        <dbReference type="ChEBI" id="CHEBI:57540"/>
        <dbReference type="ChEBI" id="CHEBI:58359"/>
        <dbReference type="ChEBI" id="CHEBI:58437"/>
        <dbReference type="ChEBI" id="CHEBI:456215"/>
        <dbReference type="EC" id="6.3.5.1"/>
    </reaction>
</comment>
<evidence type="ECO:0000256" key="5">
    <source>
        <dbReference type="ARBA" id="ARBA00022840"/>
    </source>
</evidence>
<dbReference type="InterPro" id="IPR022310">
    <property type="entry name" value="NAD/GMP_synthase"/>
</dbReference>
<dbReference type="EMBL" id="MHLL01000067">
    <property type="protein sequence ID" value="OGZ07175.1"/>
    <property type="molecule type" value="Genomic_DNA"/>
</dbReference>
<dbReference type="GO" id="GO:0003952">
    <property type="term" value="F:NAD+ synthase (glutamine-hydrolyzing) activity"/>
    <property type="evidence" value="ECO:0007669"/>
    <property type="project" value="UniProtKB-UniRule"/>
</dbReference>
<feature type="binding site" evidence="7">
    <location>
        <position position="192"/>
    </location>
    <ligand>
        <name>L-glutamine</name>
        <dbReference type="ChEBI" id="CHEBI:58359"/>
    </ligand>
</feature>
<feature type="binding site" evidence="7">
    <location>
        <position position="405"/>
    </location>
    <ligand>
        <name>ATP</name>
        <dbReference type="ChEBI" id="CHEBI:30616"/>
    </ligand>
</feature>
<dbReference type="PIRSF" id="PIRSF006630">
    <property type="entry name" value="NADS_GAT"/>
    <property type="match status" value="1"/>
</dbReference>
<feature type="domain" description="CN hydrolase" evidence="11">
    <location>
        <begin position="1"/>
        <end position="257"/>
    </location>
</feature>
<dbReference type="Gene3D" id="3.40.50.620">
    <property type="entry name" value="HUPs"/>
    <property type="match status" value="1"/>
</dbReference>
<dbReference type="CDD" id="cd07570">
    <property type="entry name" value="GAT_Gln-NAD-synth"/>
    <property type="match status" value="1"/>
</dbReference>
<dbReference type="STRING" id="1798661.A3D65_05220"/>
<evidence type="ECO:0000256" key="1">
    <source>
        <dbReference type="ARBA" id="ARBA00005188"/>
    </source>
</evidence>
<dbReference type="PANTHER" id="PTHR23090">
    <property type="entry name" value="NH 3 /GLUTAMINE-DEPENDENT NAD + SYNTHETASE"/>
    <property type="match status" value="1"/>
</dbReference>
<comment type="similarity">
    <text evidence="2 7 8">In the C-terminal section; belongs to the NAD synthetase family.</text>
</comment>
<reference evidence="12 13" key="1">
    <citation type="journal article" date="2016" name="Nat. Commun.">
        <title>Thousands of microbial genomes shed light on interconnected biogeochemical processes in an aquifer system.</title>
        <authorList>
            <person name="Anantharaman K."/>
            <person name="Brown C.T."/>
            <person name="Hug L.A."/>
            <person name="Sharon I."/>
            <person name="Castelle C.J."/>
            <person name="Probst A.J."/>
            <person name="Thomas B.C."/>
            <person name="Singh A."/>
            <person name="Wilkins M.J."/>
            <person name="Karaoz U."/>
            <person name="Brodie E.L."/>
            <person name="Williams K.H."/>
            <person name="Hubbard S.S."/>
            <person name="Banfield J.F."/>
        </authorList>
    </citation>
    <scope>NUCLEOTIDE SEQUENCE [LARGE SCALE GENOMIC DNA]</scope>
</reference>
<dbReference type="GO" id="GO:0005524">
    <property type="term" value="F:ATP binding"/>
    <property type="evidence" value="ECO:0007669"/>
    <property type="project" value="UniProtKB-UniRule"/>
</dbReference>
<name>A0A1G2D0L9_9BACT</name>
<evidence type="ECO:0000256" key="4">
    <source>
        <dbReference type="ARBA" id="ARBA00022741"/>
    </source>
</evidence>
<dbReference type="PROSITE" id="PS50263">
    <property type="entry name" value="CN_HYDROLASE"/>
    <property type="match status" value="1"/>
</dbReference>
<dbReference type="Gene3D" id="3.60.110.10">
    <property type="entry name" value="Carbon-nitrogen hydrolase"/>
    <property type="match status" value="1"/>
</dbReference>
<dbReference type="PANTHER" id="PTHR23090:SF9">
    <property type="entry name" value="GLUTAMINE-DEPENDENT NAD(+) SYNTHETASE"/>
    <property type="match status" value="1"/>
</dbReference>
<proteinExistence type="inferred from homology"/>
<dbReference type="AlphaFoldDB" id="A0A1G2D0L9"/>
<gene>
    <name evidence="7" type="primary">nadE</name>
    <name evidence="12" type="ORF">A3D65_05220</name>
</gene>
<comment type="caution">
    <text evidence="12">The sequence shown here is derived from an EMBL/GenBank/DDBJ whole genome shotgun (WGS) entry which is preliminary data.</text>
</comment>
<dbReference type="InterPro" id="IPR003694">
    <property type="entry name" value="NAD_synthase"/>
</dbReference>
<dbReference type="GO" id="GO:0004359">
    <property type="term" value="F:glutaminase activity"/>
    <property type="evidence" value="ECO:0007669"/>
    <property type="project" value="InterPro"/>
</dbReference>
<evidence type="ECO:0000259" key="11">
    <source>
        <dbReference type="PROSITE" id="PS50263"/>
    </source>
</evidence>
<evidence type="ECO:0000256" key="9">
    <source>
        <dbReference type="RuleBase" id="RU003811"/>
    </source>
</evidence>
<keyword evidence="5 7" id="KW-0067">ATP-binding</keyword>
<dbReference type="GO" id="GO:0008795">
    <property type="term" value="F:NAD+ synthase activity"/>
    <property type="evidence" value="ECO:0007669"/>
    <property type="project" value="UniProtKB-UniRule"/>
</dbReference>
<feature type="active site" description="For glutaminase activity" evidence="7">
    <location>
        <position position="111"/>
    </location>
</feature>
<keyword evidence="6 7" id="KW-0520">NAD</keyword>
<evidence type="ECO:0000256" key="7">
    <source>
        <dbReference type="HAMAP-Rule" id="MF_02090"/>
    </source>
</evidence>
<feature type="active site" description="Nucleophile; for glutaminase activity" evidence="7">
    <location>
        <position position="148"/>
    </location>
</feature>
<dbReference type="Pfam" id="PF02540">
    <property type="entry name" value="NAD_synthase"/>
    <property type="match status" value="1"/>
</dbReference>
<feature type="active site" description="Proton acceptor; for glutaminase activity" evidence="7">
    <location>
        <position position="41"/>
    </location>
</feature>
<dbReference type="UniPathway" id="UPA00253">
    <property type="reaction ID" value="UER00334"/>
</dbReference>
<comment type="pathway">
    <text evidence="1 7 8">Cofactor biosynthesis; NAD(+) biosynthesis; NAD(+) from deamido-NAD(+) (L-Gln route): step 1/1.</text>
</comment>
<dbReference type="InterPro" id="IPR014445">
    <property type="entry name" value="Gln-dep_NAD_synthase"/>
</dbReference>
<dbReference type="GO" id="GO:0009435">
    <property type="term" value="P:NAD+ biosynthetic process"/>
    <property type="evidence" value="ECO:0007669"/>
    <property type="project" value="UniProtKB-UniRule"/>
</dbReference>
<dbReference type="InterPro" id="IPR014729">
    <property type="entry name" value="Rossmann-like_a/b/a_fold"/>
</dbReference>
<protein>
    <recommendedName>
        <fullName evidence="7 8">Glutamine-dependent NAD(+) synthetase</fullName>
        <ecNumber evidence="7 8">6.3.5.1</ecNumber>
    </recommendedName>
    <alternativeName>
        <fullName evidence="7 8">NAD(+) synthase [glutamine-hydrolyzing]</fullName>
    </alternativeName>
</protein>
<evidence type="ECO:0000256" key="6">
    <source>
        <dbReference type="ARBA" id="ARBA00023027"/>
    </source>
</evidence>
<accession>A0A1G2D0L9</accession>
<dbReference type="InterPro" id="IPR036526">
    <property type="entry name" value="C-N_Hydrolase_sf"/>
</dbReference>
<evidence type="ECO:0000313" key="13">
    <source>
        <dbReference type="Proteomes" id="UP000177996"/>
    </source>
</evidence>
<evidence type="ECO:0000313" key="12">
    <source>
        <dbReference type="EMBL" id="OGZ07175.1"/>
    </source>
</evidence>
<feature type="region of interest" description="Disordered" evidence="10">
    <location>
        <begin position="452"/>
        <end position="473"/>
    </location>
</feature>
<feature type="binding site" evidence="7">
    <location>
        <position position="410"/>
    </location>
    <ligand>
        <name>deamido-NAD(+)</name>
        <dbReference type="ChEBI" id="CHEBI:58437"/>
        <note>ligand shared between two neighboring subunits</note>
    </ligand>
</feature>
<keyword evidence="3 7" id="KW-0436">Ligase</keyword>
<dbReference type="GO" id="GO:0005737">
    <property type="term" value="C:cytoplasm"/>
    <property type="evidence" value="ECO:0007669"/>
    <property type="project" value="InterPro"/>
</dbReference>
<organism evidence="12 13">
    <name type="scientific">Candidatus Lloydbacteria bacterium RIFCSPHIGHO2_02_FULL_50_13</name>
    <dbReference type="NCBI Taxonomy" id="1798661"/>
    <lineage>
        <taxon>Bacteria</taxon>
        <taxon>Candidatus Lloydiibacteriota</taxon>
    </lineage>
</organism>